<evidence type="ECO:0000256" key="5">
    <source>
        <dbReference type="ARBA" id="ARBA00023136"/>
    </source>
</evidence>
<dbReference type="InterPro" id="IPR012910">
    <property type="entry name" value="Plug_dom"/>
</dbReference>
<gene>
    <name evidence="9" type="ORF">C7H52_01795</name>
</gene>
<dbReference type="NCBIfam" id="TIGR04057">
    <property type="entry name" value="SusC_RagA_signa"/>
    <property type="match status" value="1"/>
</dbReference>
<dbReference type="Pfam" id="PF07715">
    <property type="entry name" value="Plug"/>
    <property type="match status" value="1"/>
</dbReference>
<dbReference type="GO" id="GO:0009279">
    <property type="term" value="C:cell outer membrane"/>
    <property type="evidence" value="ECO:0007669"/>
    <property type="project" value="UniProtKB-SubCell"/>
</dbReference>
<dbReference type="InterPro" id="IPR036942">
    <property type="entry name" value="Beta-barrel_TonB_sf"/>
</dbReference>
<dbReference type="AlphaFoldDB" id="A0A2T1NC66"/>
<dbReference type="SUPFAM" id="SSF56935">
    <property type="entry name" value="Porins"/>
    <property type="match status" value="1"/>
</dbReference>
<name>A0A2T1NC66_9FLAO</name>
<keyword evidence="4 7" id="KW-0812">Transmembrane</keyword>
<dbReference type="Pfam" id="PF13715">
    <property type="entry name" value="CarbopepD_reg_2"/>
    <property type="match status" value="1"/>
</dbReference>
<organism evidence="9 10">
    <name type="scientific">Aurantibacter aestuarii</name>
    <dbReference type="NCBI Taxonomy" id="1266046"/>
    <lineage>
        <taxon>Bacteria</taxon>
        <taxon>Pseudomonadati</taxon>
        <taxon>Bacteroidota</taxon>
        <taxon>Flavobacteriia</taxon>
        <taxon>Flavobacteriales</taxon>
        <taxon>Flavobacteriaceae</taxon>
        <taxon>Aurantibacter</taxon>
    </lineage>
</organism>
<dbReference type="NCBIfam" id="TIGR04056">
    <property type="entry name" value="OMP_RagA_SusC"/>
    <property type="match status" value="1"/>
</dbReference>
<evidence type="ECO:0000313" key="9">
    <source>
        <dbReference type="EMBL" id="PSG90029.1"/>
    </source>
</evidence>
<dbReference type="Proteomes" id="UP000238426">
    <property type="component" value="Unassembled WGS sequence"/>
</dbReference>
<keyword evidence="3 7" id="KW-1134">Transmembrane beta strand</keyword>
<keyword evidence="6 7" id="KW-0998">Cell outer membrane</keyword>
<evidence type="ECO:0000313" key="10">
    <source>
        <dbReference type="Proteomes" id="UP000238426"/>
    </source>
</evidence>
<dbReference type="Gene3D" id="2.170.130.10">
    <property type="entry name" value="TonB-dependent receptor, plug domain"/>
    <property type="match status" value="1"/>
</dbReference>
<dbReference type="RefSeq" id="WP_106462172.1">
    <property type="nucleotide sequence ID" value="NZ_PXOQ01000007.1"/>
</dbReference>
<keyword evidence="5 7" id="KW-0472">Membrane</keyword>
<dbReference type="InterPro" id="IPR023996">
    <property type="entry name" value="TonB-dep_OMP_SusC/RagA"/>
</dbReference>
<reference evidence="9 10" key="1">
    <citation type="submission" date="2018-03" db="EMBL/GenBank/DDBJ databases">
        <title>Mesoflavibacter sp. HG37 and Mesoflavibacter sp. HG96 sp.nov., two marine bacteria isolated from seawater of Western Pacific Ocean.</title>
        <authorList>
            <person name="Cheng H."/>
            <person name="Wu Y.-H."/>
            <person name="Guo L.-L."/>
            <person name="Xu X.-W."/>
        </authorList>
    </citation>
    <scope>NUCLEOTIDE SEQUENCE [LARGE SCALE GENOMIC DNA]</scope>
    <source>
        <strain evidence="9 10">KCTC 32269</strain>
    </source>
</reference>
<keyword evidence="2 7" id="KW-0813">Transport</keyword>
<sequence length="1001" mass="111312">MKSKIKILVLLLLVLSVSFGYTQNIITGTIVDQNNVPLPGANVIIKAKQKGTQTDFDGNFSIEASNGDIITFSYLGFIEQNITVASNKSYNIILKEDVSALDEVLIVGYGTQKKAILTSSVAQIKGEELSKEPVLNATQALQGKASGVQVVASDAPGQASTVIIRGLGTVQGGRDPLYVVDGILTDNINNINSSDIESINVLKDAASLAIYGNRGANGVIIVTTKKGKAGKMIINFDTYTGVRDILTRVELANASQYVTYSNEAARRDYLTDNNPTNDDSTIGFIPTNQPYDTNWLDVITQTGLVSNYNMSVSGGSERIKAFFSAGFNRERGVLLNDEFNRLTLRSNVDYEISKKLNFSHNVGVQLASGTPQNYGLFTAAYKQAPIIPVRDENDAYGSSVNINNVANPAIDASNDFKRDKNKFFKIQSAFKLDYEILQDLTFTSRFSIETEYGRFYAFRNRLGNFLAQNPFNTESSFEGDSENPANTRLTVTHTNTYRWFLDNYFTYKKTYNDAHTFNATLGITAEENRGEFLSATRNNVPLDSNLNFNLSTGDEDETQLNSGALGVVDRLYSYIARINYDYKDKYLFGASFRRDGSSKFKKGQQFGNFFALSTGWVLTEETFMENSVFDILKLRASYGELGNQNVPLNVLAATTGSGGFYAFGQNQNLQQGITITSTIEEDLTWETTEEFNVGLEFTLLDYRLSGEIDAYRRLNRNATLQLELPDIIGFDPFNSHVGEIENKGIELALNWKDNINDHLKYNIGFNVSYNKNEIAKVTNPFFNEQIGGFINNGQYTKKIAVGQPLGSFYLYDVEGIDDNGDLVYKDLNEDGVVDESDRAFFGSYLPKVYGGINLGVQYRKFDFSVDTFANFGNKVYNGKKAQRFGNENIELVEFNSRYTTGRPSNTTPRAFNDVPLSSTYYLEDGDFFRVNNITVGYTIPSTEKSFFNSIRVYATAKNPFIFQKFTGFTPELPGAPLGNAGIELDAYPTLKSFYVGLNTSF</sequence>
<keyword evidence="10" id="KW-1185">Reference proteome</keyword>
<dbReference type="InterPro" id="IPR037066">
    <property type="entry name" value="Plug_dom_sf"/>
</dbReference>
<dbReference type="Gene3D" id="2.40.170.20">
    <property type="entry name" value="TonB-dependent receptor, beta-barrel domain"/>
    <property type="match status" value="1"/>
</dbReference>
<dbReference type="InterPro" id="IPR008969">
    <property type="entry name" value="CarboxyPept-like_regulatory"/>
</dbReference>
<dbReference type="Gene3D" id="2.60.40.1120">
    <property type="entry name" value="Carboxypeptidase-like, regulatory domain"/>
    <property type="match status" value="1"/>
</dbReference>
<evidence type="ECO:0000256" key="7">
    <source>
        <dbReference type="PROSITE-ProRule" id="PRU01360"/>
    </source>
</evidence>
<evidence type="ECO:0000256" key="3">
    <source>
        <dbReference type="ARBA" id="ARBA00022452"/>
    </source>
</evidence>
<evidence type="ECO:0000256" key="6">
    <source>
        <dbReference type="ARBA" id="ARBA00023237"/>
    </source>
</evidence>
<dbReference type="SUPFAM" id="SSF49464">
    <property type="entry name" value="Carboxypeptidase regulatory domain-like"/>
    <property type="match status" value="1"/>
</dbReference>
<evidence type="ECO:0000259" key="8">
    <source>
        <dbReference type="Pfam" id="PF07715"/>
    </source>
</evidence>
<comment type="caution">
    <text evidence="9">The sequence shown here is derived from an EMBL/GenBank/DDBJ whole genome shotgun (WGS) entry which is preliminary data.</text>
</comment>
<dbReference type="PROSITE" id="PS52016">
    <property type="entry name" value="TONB_DEPENDENT_REC_3"/>
    <property type="match status" value="1"/>
</dbReference>
<evidence type="ECO:0000256" key="2">
    <source>
        <dbReference type="ARBA" id="ARBA00022448"/>
    </source>
</evidence>
<accession>A0A2T1NC66</accession>
<comment type="similarity">
    <text evidence="7">Belongs to the TonB-dependent receptor family.</text>
</comment>
<feature type="domain" description="TonB-dependent receptor plug" evidence="8">
    <location>
        <begin position="117"/>
        <end position="219"/>
    </location>
</feature>
<dbReference type="OrthoDB" id="9768177at2"/>
<dbReference type="InterPro" id="IPR039426">
    <property type="entry name" value="TonB-dep_rcpt-like"/>
</dbReference>
<protein>
    <submittedName>
        <fullName evidence="9">SusC/RagA family TonB-linked outer membrane protein</fullName>
    </submittedName>
</protein>
<evidence type="ECO:0000256" key="4">
    <source>
        <dbReference type="ARBA" id="ARBA00022692"/>
    </source>
</evidence>
<evidence type="ECO:0000256" key="1">
    <source>
        <dbReference type="ARBA" id="ARBA00004571"/>
    </source>
</evidence>
<dbReference type="InterPro" id="IPR023997">
    <property type="entry name" value="TonB-dep_OMP_SusC/RagA_CS"/>
</dbReference>
<dbReference type="EMBL" id="PXOQ01000007">
    <property type="protein sequence ID" value="PSG90029.1"/>
    <property type="molecule type" value="Genomic_DNA"/>
</dbReference>
<comment type="subcellular location">
    <subcellularLocation>
        <location evidence="1 7">Cell outer membrane</location>
        <topology evidence="1 7">Multi-pass membrane protein</topology>
    </subcellularLocation>
</comment>
<proteinExistence type="inferred from homology"/>